<dbReference type="GO" id="GO:0003779">
    <property type="term" value="F:actin binding"/>
    <property type="evidence" value="ECO:0007669"/>
    <property type="project" value="UniProtKB-KW"/>
</dbReference>
<keyword evidence="12" id="KW-0238">DNA-binding</keyword>
<dbReference type="Gene3D" id="1.20.5.340">
    <property type="match status" value="1"/>
</dbReference>
<accession>A0A8T2NA63</accession>
<evidence type="ECO:0000256" key="4">
    <source>
        <dbReference type="ARBA" id="ARBA00006993"/>
    </source>
</evidence>
<dbReference type="Pfam" id="PF00651">
    <property type="entry name" value="BTB"/>
    <property type="match status" value="1"/>
</dbReference>
<keyword evidence="7" id="KW-0479">Metal-binding</keyword>
<dbReference type="Gene3D" id="3.30.710.10">
    <property type="entry name" value="Potassium Channel Kv1.1, Chain A"/>
    <property type="match status" value="1"/>
</dbReference>
<dbReference type="PROSITE" id="PS51082">
    <property type="entry name" value="WH2"/>
    <property type="match status" value="1"/>
</dbReference>
<reference evidence="26" key="1">
    <citation type="thesis" date="2021" institute="BYU ScholarsArchive" country="Provo, UT, USA">
        <title>Applications of and Algorithms for Genome Assembly and Genomic Analyses with an Emphasis on Marine Teleosts.</title>
        <authorList>
            <person name="Pickett B.D."/>
        </authorList>
    </citation>
    <scope>NUCLEOTIDE SEQUENCE</scope>
    <source>
        <strain evidence="26">HI-2016</strain>
    </source>
</reference>
<evidence type="ECO:0000259" key="25">
    <source>
        <dbReference type="PROSITE" id="PS51082"/>
    </source>
</evidence>
<evidence type="ECO:0000256" key="19">
    <source>
        <dbReference type="ARBA" id="ARBA00071013"/>
    </source>
</evidence>
<evidence type="ECO:0000256" key="7">
    <source>
        <dbReference type="ARBA" id="ARBA00022723"/>
    </source>
</evidence>
<evidence type="ECO:0000256" key="21">
    <source>
        <dbReference type="PROSITE-ProRule" id="PRU00042"/>
    </source>
</evidence>
<evidence type="ECO:0000256" key="20">
    <source>
        <dbReference type="ARBA" id="ARBA00078709"/>
    </source>
</evidence>
<evidence type="ECO:0000256" key="6">
    <source>
        <dbReference type="ARBA" id="ARBA00022553"/>
    </source>
</evidence>
<feature type="domain" description="C2H2-type" evidence="24">
    <location>
        <begin position="833"/>
        <end position="860"/>
    </location>
</feature>
<feature type="compositionally biased region" description="Basic residues" evidence="22">
    <location>
        <begin position="472"/>
        <end position="483"/>
    </location>
</feature>
<feature type="compositionally biased region" description="Basic residues" evidence="22">
    <location>
        <begin position="685"/>
        <end position="694"/>
    </location>
</feature>
<feature type="region of interest" description="Disordered" evidence="22">
    <location>
        <begin position="677"/>
        <end position="802"/>
    </location>
</feature>
<sequence length="1197" mass="131320">MPLVKRNVEPRHLCHTALPGGIRSELECVTNFSLANTIRQLSSLSKYAEELFGELFQEAYSLSYRVNSLQGRVDHLLISVTHLDPKEEELSLQDITMKKAFHSSTTQDQQLFNRWTLPLPLQESFDLCEEPPPLNILSAYRDDGKEGLKFYTNPSYFFDLWREKMLQDTEDKRKEKRKQRLKNIDRPTELERVPRAPNDRRKEWQKLAHGPELARQGDHAEEEDQHSSMVNGPIAHFNNRPFQYMDLTDRGPCSLGDLSYDQMDEHKPGGGDRMYAPPLEPSPPLPPPVPPPPSYSVKNISRPSVVSPEFTDGQTHSPAWTSMYPNPKTPSPAPSPPQAPPLPSTLPGSAMRFTHPPQISPSLDQPRLILPQPNPHHIRPGVLHPTPPPVTPSLQPASPAHFRQGTDKASPPSQMDRANITTPPSPPPPPLPENSPSPGPMALPPVSDLPLDPPLGTSPASSLPVGVVSPKSTHHGHEAKHHPSNLPVISEARSALLKAILAGIQLRKVEEQLDQEAKHKRVGNDVATILSRRIAVEYSDSEEGSEMADPLPAQNPSHLAIHSKAHRDSILNKFDKLRKKDLLCDITLIVEDVQFKAHKALLAASSEYFSLMFTAEGPVGQSVYRLDGMAARTFGAVLEFIYSASVSVEEGDSGLLVDMARFLEVGELLKACSDCRVGDGEGSKPKRKRGRPRKNVAASAASGMGDPGPGEEVEARTVRSEAQTHQVEVEADAEDDPAIADSHAASLDSADADYDPGAGRSRHSKRKIKPPVKLKGYRVGDDVAEPGEPERRGRGRKRKYPNTEARCEDCGKVFKNHLFLKIHQRTHTDQKSFSCDQCGKTYSQRRQLKSHYRVHTGKPLPECAHCHRKFMDAAQLKKHLRTHTGEKPFTCEICGKCFTAKSTLQTHIRIHRGEKPYVCGVCNKSFSDPSARRRHVASHTGKKPFTCSLCSLSFARLDNLKAHAKTHNKERATEALGEVSITTTNGSGTGAGEEVRSVLQLQQYQLPATGGQEIQLVVTGEVENINFVPGQEQGISIISGPEEAVGGAVSGGGGGDGEGAGTSLTLLTQPSQHVQNLALVSQGDQGLGVLEGGAEQMHVITLTKEAMEHLQVHHAQPPAPPQHLHVMQHQPLPALPVTQEMPPQQQGQAIHISSQTSQPISISQTTQQIPSHHIHGQTYQIQAGTVSYLYTSLAPQT</sequence>
<dbReference type="PANTHER" id="PTHR24394:SF59">
    <property type="entry name" value="ZINC FINGER AND BTB DOMAIN-CONTAINING PROTEIN 24 ISOFORM X1"/>
    <property type="match status" value="1"/>
</dbReference>
<evidence type="ECO:0000259" key="23">
    <source>
        <dbReference type="PROSITE" id="PS50097"/>
    </source>
</evidence>
<dbReference type="SMART" id="SM00355">
    <property type="entry name" value="ZnF_C2H2"/>
    <property type="match status" value="6"/>
</dbReference>
<dbReference type="InterPro" id="IPR013087">
    <property type="entry name" value="Znf_C2H2_type"/>
</dbReference>
<keyword evidence="10" id="KW-0862">Zinc</keyword>
<evidence type="ECO:0000256" key="11">
    <source>
        <dbReference type="ARBA" id="ARBA00023015"/>
    </source>
</evidence>
<dbReference type="Pfam" id="PF02205">
    <property type="entry name" value="WH2"/>
    <property type="match status" value="1"/>
</dbReference>
<dbReference type="PROSITE" id="PS00028">
    <property type="entry name" value="ZINC_FINGER_C2H2_1"/>
    <property type="match status" value="6"/>
</dbReference>
<feature type="domain" description="C2H2-type" evidence="24">
    <location>
        <begin position="805"/>
        <end position="832"/>
    </location>
</feature>
<dbReference type="FunFam" id="3.30.160.60:FF:000624">
    <property type="entry name" value="zinc finger protein 697"/>
    <property type="match status" value="1"/>
</dbReference>
<feature type="region of interest" description="Disordered" evidence="22">
    <location>
        <begin position="170"/>
        <end position="234"/>
    </location>
</feature>
<dbReference type="SMART" id="SM00246">
    <property type="entry name" value="WH2"/>
    <property type="match status" value="1"/>
</dbReference>
<dbReference type="InterPro" id="IPR000210">
    <property type="entry name" value="BTB/POZ_dom"/>
</dbReference>
<gene>
    <name evidence="26" type="ORF">JZ751_002567</name>
</gene>
<feature type="domain" description="C2H2-type" evidence="24">
    <location>
        <begin position="917"/>
        <end position="944"/>
    </location>
</feature>
<keyword evidence="8" id="KW-0677">Repeat</keyword>
<dbReference type="GO" id="GO:0005634">
    <property type="term" value="C:nucleus"/>
    <property type="evidence" value="ECO:0007669"/>
    <property type="project" value="UniProtKB-SubCell"/>
</dbReference>
<feature type="domain" description="BTB" evidence="23">
    <location>
        <begin position="584"/>
        <end position="650"/>
    </location>
</feature>
<feature type="compositionally biased region" description="Low complexity" evidence="22">
    <location>
        <begin position="739"/>
        <end position="749"/>
    </location>
</feature>
<evidence type="ECO:0000256" key="15">
    <source>
        <dbReference type="ARBA" id="ARBA00023212"/>
    </source>
</evidence>
<evidence type="ECO:0000256" key="12">
    <source>
        <dbReference type="ARBA" id="ARBA00023125"/>
    </source>
</evidence>
<dbReference type="AlphaFoldDB" id="A0A8T2NA63"/>
<keyword evidence="16" id="KW-0539">Nucleus</keyword>
<dbReference type="EMBL" id="JAFBMS010000102">
    <property type="protein sequence ID" value="KAG9336220.1"/>
    <property type="molecule type" value="Genomic_DNA"/>
</dbReference>
<comment type="subcellular location">
    <subcellularLocation>
        <location evidence="2">Cytoplasm</location>
        <location evidence="2">Cytoskeleton</location>
    </subcellularLocation>
    <subcellularLocation>
        <location evidence="1">Nucleus</location>
    </subcellularLocation>
</comment>
<evidence type="ECO:0000256" key="18">
    <source>
        <dbReference type="ARBA" id="ARBA00065867"/>
    </source>
</evidence>
<evidence type="ECO:0000256" key="8">
    <source>
        <dbReference type="ARBA" id="ARBA00022737"/>
    </source>
</evidence>
<keyword evidence="14" id="KW-0009">Actin-binding</keyword>
<dbReference type="Proteomes" id="UP000824540">
    <property type="component" value="Unassembled WGS sequence"/>
</dbReference>
<comment type="caution">
    <text evidence="26">The sequence shown here is derived from an EMBL/GenBank/DDBJ whole genome shotgun (WGS) entry which is preliminary data.</text>
</comment>
<feature type="compositionally biased region" description="Basic and acidic residues" evidence="22">
    <location>
        <begin position="182"/>
        <end position="206"/>
    </location>
</feature>
<feature type="region of interest" description="Disordered" evidence="22">
    <location>
        <begin position="255"/>
        <end position="483"/>
    </location>
</feature>
<dbReference type="SUPFAM" id="SSF54695">
    <property type="entry name" value="POZ domain"/>
    <property type="match status" value="1"/>
</dbReference>
<dbReference type="Gene3D" id="6.10.280.150">
    <property type="match status" value="2"/>
</dbReference>
<keyword evidence="5" id="KW-0963">Cytoplasm</keyword>
<dbReference type="PANTHER" id="PTHR24394">
    <property type="entry name" value="ZINC FINGER PROTEIN"/>
    <property type="match status" value="1"/>
</dbReference>
<comment type="subunit">
    <text evidence="18">Interacts with MN1.</text>
</comment>
<dbReference type="OrthoDB" id="6365676at2759"/>
<feature type="compositionally biased region" description="Acidic residues" evidence="22">
    <location>
        <begin position="729"/>
        <end position="738"/>
    </location>
</feature>
<keyword evidence="6" id="KW-0597">Phosphoprotein</keyword>
<keyword evidence="13" id="KW-0804">Transcription</keyword>
<feature type="domain" description="C2H2-type" evidence="24">
    <location>
        <begin position="945"/>
        <end position="972"/>
    </location>
</feature>
<evidence type="ECO:0000256" key="10">
    <source>
        <dbReference type="ARBA" id="ARBA00022833"/>
    </source>
</evidence>
<dbReference type="GO" id="GO:0005856">
    <property type="term" value="C:cytoskeleton"/>
    <property type="evidence" value="ECO:0007669"/>
    <property type="project" value="UniProtKB-SubCell"/>
</dbReference>
<dbReference type="FunFam" id="3.30.160.60:FF:001506">
    <property type="entry name" value="Zinc finger protein"/>
    <property type="match status" value="1"/>
</dbReference>
<dbReference type="GO" id="GO:0003677">
    <property type="term" value="F:DNA binding"/>
    <property type="evidence" value="ECO:0007669"/>
    <property type="project" value="UniProtKB-KW"/>
</dbReference>
<keyword evidence="9 21" id="KW-0863">Zinc-finger</keyword>
<evidence type="ECO:0000256" key="5">
    <source>
        <dbReference type="ARBA" id="ARBA00022490"/>
    </source>
</evidence>
<keyword evidence="27" id="KW-1185">Reference proteome</keyword>
<comment type="function">
    <text evidence="17">May be involved in BMP2-induced transcription.</text>
</comment>
<dbReference type="InterPro" id="IPR011333">
    <property type="entry name" value="SKP1/BTB/POZ_sf"/>
</dbReference>
<dbReference type="FunFam" id="1.20.5.340:FF:000012">
    <property type="entry name" value="Wiskott-Aldrich syndrome protein family member 1"/>
    <property type="match status" value="1"/>
</dbReference>
<dbReference type="PROSITE" id="PS50157">
    <property type="entry name" value="ZINC_FINGER_C2H2_2"/>
    <property type="match status" value="6"/>
</dbReference>
<feature type="domain" description="WH2" evidence="25">
    <location>
        <begin position="492"/>
        <end position="509"/>
    </location>
</feature>
<feature type="domain" description="C2H2-type" evidence="24">
    <location>
        <begin position="861"/>
        <end position="888"/>
    </location>
</feature>
<evidence type="ECO:0000256" key="13">
    <source>
        <dbReference type="ARBA" id="ARBA00023163"/>
    </source>
</evidence>
<dbReference type="GO" id="GO:0008270">
    <property type="term" value="F:zinc ion binding"/>
    <property type="evidence" value="ECO:0007669"/>
    <property type="project" value="UniProtKB-KW"/>
</dbReference>
<keyword evidence="11" id="KW-0805">Transcription regulation</keyword>
<feature type="compositionally biased region" description="Pro residues" evidence="22">
    <location>
        <begin position="423"/>
        <end position="443"/>
    </location>
</feature>
<evidence type="ECO:0000256" key="9">
    <source>
        <dbReference type="ARBA" id="ARBA00022771"/>
    </source>
</evidence>
<comment type="similarity">
    <text evidence="3">Belongs to the krueppel C2H2-type zinc-finger protein family.</text>
</comment>
<evidence type="ECO:0000256" key="17">
    <source>
        <dbReference type="ARBA" id="ARBA00056876"/>
    </source>
</evidence>
<evidence type="ECO:0000256" key="3">
    <source>
        <dbReference type="ARBA" id="ARBA00006991"/>
    </source>
</evidence>
<evidence type="ECO:0000313" key="27">
    <source>
        <dbReference type="Proteomes" id="UP000824540"/>
    </source>
</evidence>
<keyword evidence="15" id="KW-0206">Cytoskeleton</keyword>
<evidence type="ECO:0000256" key="16">
    <source>
        <dbReference type="ARBA" id="ARBA00023242"/>
    </source>
</evidence>
<evidence type="ECO:0000256" key="22">
    <source>
        <dbReference type="SAM" id="MobiDB-lite"/>
    </source>
</evidence>
<comment type="similarity">
    <text evidence="4">Belongs to the SCAR/WAVE family.</text>
</comment>
<dbReference type="FunFam" id="3.30.160.60:FF:000267">
    <property type="entry name" value="Zinc finger and BTB domain-containing 49"/>
    <property type="match status" value="1"/>
</dbReference>
<organism evidence="26 27">
    <name type="scientific">Albula glossodonta</name>
    <name type="common">roundjaw bonefish</name>
    <dbReference type="NCBI Taxonomy" id="121402"/>
    <lineage>
        <taxon>Eukaryota</taxon>
        <taxon>Metazoa</taxon>
        <taxon>Chordata</taxon>
        <taxon>Craniata</taxon>
        <taxon>Vertebrata</taxon>
        <taxon>Euteleostomi</taxon>
        <taxon>Actinopterygii</taxon>
        <taxon>Neopterygii</taxon>
        <taxon>Teleostei</taxon>
        <taxon>Albuliformes</taxon>
        <taxon>Albulidae</taxon>
        <taxon>Albula</taxon>
    </lineage>
</organism>
<evidence type="ECO:0000256" key="14">
    <source>
        <dbReference type="ARBA" id="ARBA00023203"/>
    </source>
</evidence>
<feature type="compositionally biased region" description="Basic residues" evidence="22">
    <location>
        <begin position="760"/>
        <end position="776"/>
    </location>
</feature>
<evidence type="ECO:0000313" key="26">
    <source>
        <dbReference type="EMBL" id="KAG9336220.1"/>
    </source>
</evidence>
<dbReference type="GO" id="GO:0000981">
    <property type="term" value="F:DNA-binding transcription factor activity, RNA polymerase II-specific"/>
    <property type="evidence" value="ECO:0007669"/>
    <property type="project" value="TreeGrafter"/>
</dbReference>
<dbReference type="SUPFAM" id="SSF57667">
    <property type="entry name" value="beta-beta-alpha zinc fingers"/>
    <property type="match status" value="3"/>
</dbReference>
<proteinExistence type="inferred from homology"/>
<feature type="compositionally biased region" description="Pro residues" evidence="22">
    <location>
        <begin position="278"/>
        <end position="294"/>
    </location>
</feature>
<evidence type="ECO:0000259" key="24">
    <source>
        <dbReference type="PROSITE" id="PS50157"/>
    </source>
</evidence>
<dbReference type="FunFam" id="3.30.160.60:FF:000692">
    <property type="entry name" value="Zinc finger and BTB domain containing 24"/>
    <property type="match status" value="1"/>
</dbReference>
<dbReference type="SMART" id="SM00225">
    <property type="entry name" value="BTB"/>
    <property type="match status" value="1"/>
</dbReference>
<dbReference type="Gene3D" id="3.30.160.60">
    <property type="entry name" value="Classic Zinc Finger"/>
    <property type="match status" value="6"/>
</dbReference>
<dbReference type="PROSITE" id="PS50097">
    <property type="entry name" value="BTB"/>
    <property type="match status" value="1"/>
</dbReference>
<dbReference type="InterPro" id="IPR036236">
    <property type="entry name" value="Znf_C2H2_sf"/>
</dbReference>
<dbReference type="Pfam" id="PF00096">
    <property type="entry name" value="zf-C2H2"/>
    <property type="match status" value="6"/>
</dbReference>
<evidence type="ECO:0000256" key="2">
    <source>
        <dbReference type="ARBA" id="ARBA00004245"/>
    </source>
</evidence>
<feature type="domain" description="C2H2-type" evidence="24">
    <location>
        <begin position="889"/>
        <end position="916"/>
    </location>
</feature>
<dbReference type="FunFam" id="3.30.160.60:FF:002343">
    <property type="entry name" value="Zinc finger protein 33A"/>
    <property type="match status" value="1"/>
</dbReference>
<feature type="compositionally biased region" description="Polar residues" evidence="22">
    <location>
        <begin position="312"/>
        <end position="324"/>
    </location>
</feature>
<name>A0A8T2NA63_9TELE</name>
<dbReference type="InterPro" id="IPR003124">
    <property type="entry name" value="WH2_dom"/>
</dbReference>
<protein>
    <recommendedName>
        <fullName evidence="19">Zinc finger and BTB domain-containing protein 24</fullName>
    </recommendedName>
    <alternativeName>
        <fullName evidence="20">Zinc finger protein 450</fullName>
    </alternativeName>
</protein>
<evidence type="ECO:0000256" key="1">
    <source>
        <dbReference type="ARBA" id="ARBA00004123"/>
    </source>
</evidence>
<feature type="compositionally biased region" description="Pro residues" evidence="22">
    <location>
        <begin position="327"/>
        <end position="344"/>
    </location>
</feature>